<keyword evidence="1" id="KW-0812">Transmembrane</keyword>
<dbReference type="InterPro" id="IPR000835">
    <property type="entry name" value="HTH_MarR-typ"/>
</dbReference>
<comment type="caution">
    <text evidence="3">The sequence shown here is derived from an EMBL/GenBank/DDBJ whole genome shotgun (WGS) entry which is preliminary data.</text>
</comment>
<sequence length="189" mass="21368">MVRVPEEFRDEFNEKGETFFEIAELLYAHPGRQFTQNELAEKMERSTTTISNHTREMVDEGWLNRQKDQTTFAWNSDVHNPASTEGITAARRFYVDLLNLLKEHSKTTPGAFAILGFAMILTAVVVFAVFVGFSLRFTQDSSVSPAVYIVIAVSSFLTGVIMTLLSPMQAMINRFVGRLISTNIFQSKE</sequence>
<accession>L9ZTZ1</accession>
<organism evidence="3 4">
    <name type="scientific">Natrialba hulunbeirensis JCM 10989</name>
    <dbReference type="NCBI Taxonomy" id="1227493"/>
    <lineage>
        <taxon>Archaea</taxon>
        <taxon>Methanobacteriati</taxon>
        <taxon>Methanobacteriota</taxon>
        <taxon>Stenosarchaea group</taxon>
        <taxon>Halobacteria</taxon>
        <taxon>Halobacteriales</taxon>
        <taxon>Natrialbaceae</taxon>
        <taxon>Natrialba</taxon>
    </lineage>
</organism>
<dbReference type="Gene3D" id="1.10.10.10">
    <property type="entry name" value="Winged helix-like DNA-binding domain superfamily/Winged helix DNA-binding domain"/>
    <property type="match status" value="1"/>
</dbReference>
<dbReference type="AlphaFoldDB" id="L9ZTZ1"/>
<dbReference type="RefSeq" id="WP_006654160.1">
    <property type="nucleotide sequence ID" value="NZ_AOIM01000038.1"/>
</dbReference>
<evidence type="ECO:0000313" key="3">
    <source>
        <dbReference type="EMBL" id="ELY88658.1"/>
    </source>
</evidence>
<dbReference type="Pfam" id="PF01047">
    <property type="entry name" value="MarR"/>
    <property type="match status" value="1"/>
</dbReference>
<keyword evidence="1" id="KW-1133">Transmembrane helix</keyword>
<dbReference type="EMBL" id="AOIM01000038">
    <property type="protein sequence ID" value="ELY88658.1"/>
    <property type="molecule type" value="Genomic_DNA"/>
</dbReference>
<feature type="domain" description="HTH marR-type" evidence="2">
    <location>
        <begin position="24"/>
        <end position="68"/>
    </location>
</feature>
<dbReference type="InterPro" id="IPR036390">
    <property type="entry name" value="WH_DNA-bd_sf"/>
</dbReference>
<evidence type="ECO:0000256" key="1">
    <source>
        <dbReference type="SAM" id="Phobius"/>
    </source>
</evidence>
<keyword evidence="1" id="KW-0472">Membrane</keyword>
<evidence type="ECO:0000313" key="4">
    <source>
        <dbReference type="Proteomes" id="UP000011519"/>
    </source>
</evidence>
<name>L9ZTZ1_9EURY</name>
<protein>
    <recommendedName>
        <fullName evidence="2">HTH marR-type domain-containing protein</fullName>
    </recommendedName>
</protein>
<dbReference type="SUPFAM" id="SSF46785">
    <property type="entry name" value="Winged helix' DNA-binding domain"/>
    <property type="match status" value="1"/>
</dbReference>
<feature type="transmembrane region" description="Helical" evidence="1">
    <location>
        <begin position="145"/>
        <end position="165"/>
    </location>
</feature>
<evidence type="ECO:0000259" key="2">
    <source>
        <dbReference type="Pfam" id="PF01047"/>
    </source>
</evidence>
<dbReference type="InterPro" id="IPR036388">
    <property type="entry name" value="WH-like_DNA-bd_sf"/>
</dbReference>
<gene>
    <name evidence="3" type="ORF">C483_15007</name>
</gene>
<keyword evidence="4" id="KW-1185">Reference proteome</keyword>
<reference evidence="3 4" key="1">
    <citation type="journal article" date="2014" name="PLoS Genet.">
        <title>Phylogenetically driven sequencing of extremely halophilic archaea reveals strategies for static and dynamic osmo-response.</title>
        <authorList>
            <person name="Becker E.A."/>
            <person name="Seitzer P.M."/>
            <person name="Tritt A."/>
            <person name="Larsen D."/>
            <person name="Krusor M."/>
            <person name="Yao A.I."/>
            <person name="Wu D."/>
            <person name="Madern D."/>
            <person name="Eisen J.A."/>
            <person name="Darling A.E."/>
            <person name="Facciotti M.T."/>
        </authorList>
    </citation>
    <scope>NUCLEOTIDE SEQUENCE [LARGE SCALE GENOMIC DNA]</scope>
    <source>
        <strain evidence="3 4">JCM 10989</strain>
    </source>
</reference>
<proteinExistence type="predicted"/>
<feature type="transmembrane region" description="Helical" evidence="1">
    <location>
        <begin position="111"/>
        <end position="133"/>
    </location>
</feature>
<dbReference type="Proteomes" id="UP000011519">
    <property type="component" value="Unassembled WGS sequence"/>
</dbReference>
<dbReference type="OrthoDB" id="350029at2157"/>
<dbReference type="GO" id="GO:0003700">
    <property type="term" value="F:DNA-binding transcription factor activity"/>
    <property type="evidence" value="ECO:0007669"/>
    <property type="project" value="InterPro"/>
</dbReference>